<dbReference type="InParanoid" id="A0A067MNN9"/>
<dbReference type="STRING" id="930990.A0A067MNN9"/>
<dbReference type="HOGENOM" id="CLU_039534_1_0_1"/>
<protein>
    <recommendedName>
        <fullName evidence="2">Pyrroloquinoline quinone-dependent pyranose dehydrogenase beta-propeller domain-containing protein</fullName>
    </recommendedName>
</protein>
<organism evidence="3 4">
    <name type="scientific">Botryobasidium botryosum (strain FD-172 SS1)</name>
    <dbReference type="NCBI Taxonomy" id="930990"/>
    <lineage>
        <taxon>Eukaryota</taxon>
        <taxon>Fungi</taxon>
        <taxon>Dikarya</taxon>
        <taxon>Basidiomycota</taxon>
        <taxon>Agaricomycotina</taxon>
        <taxon>Agaricomycetes</taxon>
        <taxon>Cantharellales</taxon>
        <taxon>Botryobasidiaceae</taxon>
        <taxon>Botryobasidium</taxon>
    </lineage>
</organism>
<reference evidence="4" key="1">
    <citation type="journal article" date="2014" name="Proc. Natl. Acad. Sci. U.S.A.">
        <title>Extensive sampling of basidiomycete genomes demonstrates inadequacy of the white-rot/brown-rot paradigm for wood decay fungi.</title>
        <authorList>
            <person name="Riley R."/>
            <person name="Salamov A.A."/>
            <person name="Brown D.W."/>
            <person name="Nagy L.G."/>
            <person name="Floudas D."/>
            <person name="Held B.W."/>
            <person name="Levasseur A."/>
            <person name="Lombard V."/>
            <person name="Morin E."/>
            <person name="Otillar R."/>
            <person name="Lindquist E.A."/>
            <person name="Sun H."/>
            <person name="LaButti K.M."/>
            <person name="Schmutz J."/>
            <person name="Jabbour D."/>
            <person name="Luo H."/>
            <person name="Baker S.E."/>
            <person name="Pisabarro A.G."/>
            <person name="Walton J.D."/>
            <person name="Blanchette R.A."/>
            <person name="Henrissat B."/>
            <person name="Martin F."/>
            <person name="Cullen D."/>
            <person name="Hibbett D.S."/>
            <person name="Grigoriev I.V."/>
        </authorList>
    </citation>
    <scope>NUCLEOTIDE SEQUENCE [LARGE SCALE GENOMIC DNA]</scope>
    <source>
        <strain evidence="4">FD-172 SS1</strain>
    </source>
</reference>
<gene>
    <name evidence="3" type="ORF">BOTBODRAFT_53460</name>
</gene>
<evidence type="ECO:0000313" key="4">
    <source>
        <dbReference type="Proteomes" id="UP000027195"/>
    </source>
</evidence>
<dbReference type="OrthoDB" id="507128at2759"/>
<evidence type="ECO:0000259" key="2">
    <source>
        <dbReference type="Pfam" id="PF22807"/>
    </source>
</evidence>
<dbReference type="InterPro" id="IPR011041">
    <property type="entry name" value="Quinoprot_gluc/sorb_DH_b-prop"/>
</dbReference>
<evidence type="ECO:0000256" key="1">
    <source>
        <dbReference type="SAM" id="SignalP"/>
    </source>
</evidence>
<keyword evidence="4" id="KW-1185">Reference proteome</keyword>
<dbReference type="Pfam" id="PF22807">
    <property type="entry name" value="TrAA12"/>
    <property type="match status" value="1"/>
</dbReference>
<dbReference type="EMBL" id="KL198024">
    <property type="protein sequence ID" value="KDQ17343.1"/>
    <property type="molecule type" value="Genomic_DNA"/>
</dbReference>
<name>A0A067MNN9_BOTB1</name>
<sequence>MHLPAFVVALFVNLGVLAAESEPSCQHLKFKHDKPKVAAGLATRVIQSGLTKPRSIKFDSASPPNLLVVESGLGVSVLVPGAQGCQDGWARKVVINNTALNHGLEADGKWLYASSSDVLWMWSYNPTTASVSGQPTALVRNMSTADHDTRTLLLQPPSDSSSGYIIINRGSASNLDADASTLPSGHSQIRRFPLPTTQLPAPVGGYDWSAGELLAWGMRNGVGLSLSPDGSRLWEVENSADDLQWKNQDVHQDNPAEELNVVDLKGGGAGGFYGYPSCFTTWSGMQGLSTGDQFSIELDKGGSGNVTRDDSWCSNSANNVRPEMNFQAHSAPLDITFYAAPSSGDTSYALNKDWDGHAFVSFHGSWNRAPPTGYGVIRVPFSSGAPVASASSTTGYAFVLQAPDLSKCPNGCARPVGLSFDQFGRLFVSSDTTGEVFLIESSTAPDASLAIRPRTLSLRYLFCSLALTIFAGAIY</sequence>
<feature type="signal peptide" evidence="1">
    <location>
        <begin position="1"/>
        <end position="19"/>
    </location>
</feature>
<dbReference type="InterPro" id="IPR054539">
    <property type="entry name" value="Beta-prop_PDH"/>
</dbReference>
<feature type="domain" description="Pyrroloquinoline quinone-dependent pyranose dehydrogenase beta-propeller" evidence="2">
    <location>
        <begin position="35"/>
        <end position="441"/>
    </location>
</feature>
<evidence type="ECO:0000313" key="3">
    <source>
        <dbReference type="EMBL" id="KDQ17343.1"/>
    </source>
</evidence>
<dbReference type="Gene3D" id="2.120.10.30">
    <property type="entry name" value="TolB, C-terminal domain"/>
    <property type="match status" value="1"/>
</dbReference>
<dbReference type="SUPFAM" id="SSF50952">
    <property type="entry name" value="Soluble quinoprotein glucose dehydrogenase"/>
    <property type="match status" value="1"/>
</dbReference>
<proteinExistence type="predicted"/>
<dbReference type="AlphaFoldDB" id="A0A067MNN9"/>
<accession>A0A067MNN9</accession>
<dbReference type="Proteomes" id="UP000027195">
    <property type="component" value="Unassembled WGS sequence"/>
</dbReference>
<dbReference type="InterPro" id="IPR011042">
    <property type="entry name" value="6-blade_b-propeller_TolB-like"/>
</dbReference>
<feature type="chain" id="PRO_5001641423" description="Pyrroloquinoline quinone-dependent pyranose dehydrogenase beta-propeller domain-containing protein" evidence="1">
    <location>
        <begin position="20"/>
        <end position="475"/>
    </location>
</feature>
<keyword evidence="1" id="KW-0732">Signal</keyword>